<evidence type="ECO:0000313" key="10">
    <source>
        <dbReference type="EMBL" id="SSX34292.1"/>
    </source>
</evidence>
<feature type="transmembrane region" description="Helical" evidence="8">
    <location>
        <begin position="324"/>
        <end position="346"/>
    </location>
</feature>
<dbReference type="GO" id="GO:0033041">
    <property type="term" value="F:sweet taste receptor activity"/>
    <property type="evidence" value="ECO:0007669"/>
    <property type="project" value="TreeGrafter"/>
</dbReference>
<dbReference type="Pfam" id="PF06151">
    <property type="entry name" value="Trehalose_recp"/>
    <property type="match status" value="1"/>
</dbReference>
<protein>
    <submittedName>
        <fullName evidence="9">CSON007752 protein</fullName>
    </submittedName>
</protein>
<evidence type="ECO:0000256" key="8">
    <source>
        <dbReference type="SAM" id="Phobius"/>
    </source>
</evidence>
<keyword evidence="7" id="KW-0675">Receptor</keyword>
<dbReference type="AlphaFoldDB" id="A0A336LED2"/>
<name>A0A336LED2_CULSO</name>
<proteinExistence type="inferred from homology"/>
<dbReference type="GO" id="GO:0005886">
    <property type="term" value="C:plasma membrane"/>
    <property type="evidence" value="ECO:0007669"/>
    <property type="project" value="UniProtKB-SubCell"/>
</dbReference>
<organism evidence="9">
    <name type="scientific">Culicoides sonorensis</name>
    <name type="common">Biting midge</name>
    <dbReference type="NCBI Taxonomy" id="179676"/>
    <lineage>
        <taxon>Eukaryota</taxon>
        <taxon>Metazoa</taxon>
        <taxon>Ecdysozoa</taxon>
        <taxon>Arthropoda</taxon>
        <taxon>Hexapoda</taxon>
        <taxon>Insecta</taxon>
        <taxon>Pterygota</taxon>
        <taxon>Neoptera</taxon>
        <taxon>Endopterygota</taxon>
        <taxon>Diptera</taxon>
        <taxon>Nematocera</taxon>
        <taxon>Chironomoidea</taxon>
        <taxon>Ceratopogonidae</taxon>
        <taxon>Ceratopogoninae</taxon>
        <taxon>Culicoides</taxon>
        <taxon>Monoculicoides</taxon>
    </lineage>
</organism>
<dbReference type="VEuPathDB" id="VectorBase:CSON007752"/>
<reference evidence="9" key="1">
    <citation type="submission" date="2018-04" db="EMBL/GenBank/DDBJ databases">
        <authorList>
            <person name="Go L.Y."/>
            <person name="Mitchell J.A."/>
        </authorList>
    </citation>
    <scope>NUCLEOTIDE SEQUENCE</scope>
    <source>
        <tissue evidence="9">Whole organism</tissue>
    </source>
</reference>
<sequence>MARINISSNSFKSRKNNLRKIIKLDQNPCFYETSKYVFAFAQIFAVMPLTGLWTKSHDLNGLKFKWMSFNTIYSIFCIISIGAMCVIAASSTVAQYGLKIGKISPLVFYVVNWFSLIQFLFLAVKWPSIMLYWKKVENNLPKCKKRAFIGHSIKFFAIFVICFSFVEHSMSIFSNLINVLHCPQEHSITEAFFRSHMGFIFNIIDYNLFLALFSKWMNIISTFTWSFMDLFIIMIALGLSNMFRRLNDFIFRQDYTLMDEDFWAEQRRSYRKICDLISEVDNATSTITLISFTNNLFFICLQLLNSLIFFPLNSSQMPRMYEIYFWFSLSFLITRTCLIIITCSFINEESRKPLLIFRKIPSTKWCLEVKRFFTEIATSNIGLTGKRYFRVTRGLLLSITGTIITYELILFNFNQDEDQKIEDCVWQSAVGTIWSGNETSPNVTSSSTVEITPTVMTTSYRTSASGTFGSSPTGTEIKGEDILTRINERLTALHVLDEQQLKRLESLEYK</sequence>
<feature type="transmembrane region" description="Helical" evidence="8">
    <location>
        <begin position="73"/>
        <end position="94"/>
    </location>
</feature>
<feature type="transmembrane region" description="Helical" evidence="8">
    <location>
        <begin position="295"/>
        <end position="312"/>
    </location>
</feature>
<keyword evidence="4 8" id="KW-0812">Transmembrane</keyword>
<feature type="transmembrane region" description="Helical" evidence="8">
    <location>
        <begin position="395"/>
        <end position="413"/>
    </location>
</feature>
<feature type="transmembrane region" description="Helical" evidence="8">
    <location>
        <begin position="106"/>
        <end position="127"/>
    </location>
</feature>
<dbReference type="EMBL" id="UFQT01002922">
    <property type="protein sequence ID" value="SSX34292.1"/>
    <property type="molecule type" value="Genomic_DNA"/>
</dbReference>
<dbReference type="InterPro" id="IPR009318">
    <property type="entry name" value="Gustatory_rcpt"/>
</dbReference>
<comment type="similarity">
    <text evidence="2">Belongs to the insect chemoreceptor superfamily. Gustatory receptor (GR) family. Gr5a subfamily.</text>
</comment>
<keyword evidence="5 8" id="KW-1133">Transmembrane helix</keyword>
<accession>A0A336LED2</accession>
<gene>
    <name evidence="9" type="primary">CSON007752</name>
</gene>
<evidence type="ECO:0000256" key="5">
    <source>
        <dbReference type="ARBA" id="ARBA00022989"/>
    </source>
</evidence>
<evidence type="ECO:0000256" key="2">
    <source>
        <dbReference type="ARBA" id="ARBA00005327"/>
    </source>
</evidence>
<feature type="transmembrane region" description="Helical" evidence="8">
    <location>
        <begin position="36"/>
        <end position="53"/>
    </location>
</feature>
<comment type="subcellular location">
    <subcellularLocation>
        <location evidence="1">Cell membrane</location>
        <topology evidence="1">Multi-pass membrane protein</topology>
    </subcellularLocation>
</comment>
<evidence type="ECO:0000256" key="3">
    <source>
        <dbReference type="ARBA" id="ARBA00022475"/>
    </source>
</evidence>
<evidence type="ECO:0000313" key="9">
    <source>
        <dbReference type="EMBL" id="SSX14905.1"/>
    </source>
</evidence>
<dbReference type="EMBL" id="UFQS01002922">
    <property type="protein sequence ID" value="SSX14905.1"/>
    <property type="molecule type" value="Genomic_DNA"/>
</dbReference>
<evidence type="ECO:0000256" key="4">
    <source>
        <dbReference type="ARBA" id="ARBA00022692"/>
    </source>
</evidence>
<keyword evidence="3" id="KW-1003">Cell membrane</keyword>
<feature type="transmembrane region" description="Helical" evidence="8">
    <location>
        <begin position="199"/>
        <end position="217"/>
    </location>
</feature>
<feature type="transmembrane region" description="Helical" evidence="8">
    <location>
        <begin position="147"/>
        <end position="166"/>
    </location>
</feature>
<keyword evidence="6 8" id="KW-0472">Membrane</keyword>
<evidence type="ECO:0000256" key="1">
    <source>
        <dbReference type="ARBA" id="ARBA00004651"/>
    </source>
</evidence>
<evidence type="ECO:0000256" key="6">
    <source>
        <dbReference type="ARBA" id="ARBA00023136"/>
    </source>
</evidence>
<dbReference type="PANTHER" id="PTHR21421:SF29">
    <property type="entry name" value="GUSTATORY RECEPTOR 5A FOR TREHALOSE-RELATED"/>
    <property type="match status" value="1"/>
</dbReference>
<evidence type="ECO:0000256" key="7">
    <source>
        <dbReference type="ARBA" id="ARBA00023170"/>
    </source>
</evidence>
<reference evidence="10" key="2">
    <citation type="submission" date="2018-07" db="EMBL/GenBank/DDBJ databases">
        <authorList>
            <person name="Quirk P.G."/>
            <person name="Krulwich T.A."/>
        </authorList>
    </citation>
    <scope>NUCLEOTIDE SEQUENCE</scope>
</reference>
<dbReference type="OMA" id="MPEAYWT"/>
<dbReference type="PANTHER" id="PTHR21421">
    <property type="entry name" value="GUSTATORY RECEPTOR"/>
    <property type="match status" value="1"/>
</dbReference>
<feature type="transmembrane region" description="Helical" evidence="8">
    <location>
        <begin position="223"/>
        <end position="243"/>
    </location>
</feature>